<comment type="caution">
    <text evidence="1">The sequence shown here is derived from an EMBL/GenBank/DDBJ whole genome shotgun (WGS) entry which is preliminary data.</text>
</comment>
<organism evidence="1 2">
    <name type="scientific">Kibdelosporangium lantanae</name>
    <dbReference type="NCBI Taxonomy" id="1497396"/>
    <lineage>
        <taxon>Bacteria</taxon>
        <taxon>Bacillati</taxon>
        <taxon>Actinomycetota</taxon>
        <taxon>Actinomycetes</taxon>
        <taxon>Pseudonocardiales</taxon>
        <taxon>Pseudonocardiaceae</taxon>
        <taxon>Kibdelosporangium</taxon>
    </lineage>
</organism>
<gene>
    <name evidence="1" type="ORF">ACFQ1S_39460</name>
</gene>
<feature type="non-terminal residue" evidence="1">
    <location>
        <position position="1"/>
    </location>
</feature>
<keyword evidence="2" id="KW-1185">Reference proteome</keyword>
<reference evidence="2" key="1">
    <citation type="journal article" date="2019" name="Int. J. Syst. Evol. Microbiol.">
        <title>The Global Catalogue of Microorganisms (GCM) 10K type strain sequencing project: providing services to taxonomists for standard genome sequencing and annotation.</title>
        <authorList>
            <consortium name="The Broad Institute Genomics Platform"/>
            <consortium name="The Broad Institute Genome Sequencing Center for Infectious Disease"/>
            <person name="Wu L."/>
            <person name="Ma J."/>
        </authorList>
    </citation>
    <scope>NUCLEOTIDE SEQUENCE [LARGE SCALE GENOMIC DNA]</scope>
    <source>
        <strain evidence="2">JCM 31486</strain>
    </source>
</reference>
<accession>A0ABW3MKM7</accession>
<sequence length="72" mass="8117">VVRVDTPLLGATAPDIPQRRYPVAATHVEDVVTATNDRTVTDLDRPVTDEEVFAAHDPWRYEEMLPALYPSR</sequence>
<protein>
    <submittedName>
        <fullName evidence="1">Uncharacterized protein</fullName>
    </submittedName>
</protein>
<dbReference type="EMBL" id="JBHTIS010003397">
    <property type="protein sequence ID" value="MFD1051186.1"/>
    <property type="molecule type" value="Genomic_DNA"/>
</dbReference>
<name>A0ABW3MKM7_9PSEU</name>
<proteinExistence type="predicted"/>
<evidence type="ECO:0000313" key="1">
    <source>
        <dbReference type="EMBL" id="MFD1051186.1"/>
    </source>
</evidence>
<dbReference type="Proteomes" id="UP001597045">
    <property type="component" value="Unassembled WGS sequence"/>
</dbReference>
<evidence type="ECO:0000313" key="2">
    <source>
        <dbReference type="Proteomes" id="UP001597045"/>
    </source>
</evidence>